<feature type="compositionally biased region" description="Polar residues" evidence="1">
    <location>
        <begin position="127"/>
        <end position="136"/>
    </location>
</feature>
<dbReference type="STRING" id="51351.M4DVM1"/>
<reference evidence="2" key="3">
    <citation type="submission" date="2023-03" db="UniProtKB">
        <authorList>
            <consortium name="EnsemblPlants"/>
        </authorList>
    </citation>
    <scope>IDENTIFICATION</scope>
    <source>
        <strain evidence="2">cv. Chiifu-401-42</strain>
    </source>
</reference>
<evidence type="ECO:0000313" key="2">
    <source>
        <dbReference type="EnsemblPlants" id="Bra020565.1-P"/>
    </source>
</evidence>
<dbReference type="Gramene" id="Bra020565.1">
    <property type="protein sequence ID" value="Bra020565.1-P"/>
    <property type="gene ID" value="Bra020565"/>
</dbReference>
<sequence>MEVPKNTKFYWACIQAFKDDRFWRKYFIDRADNSSEDKLQFLQALTGYTRDSEFVGKRLASGQNSGNPNLSGSFSGSPSSGGNNSWGRTSGGPLGNVSQQWGTPPNVQQWGSSSNVPQWGTPPNVPQWGSSSSVPQWGTPPNAPQWGSSSNGPQWGSSSNVPWGTPPNAQQWGSSPNVPQWGTPPNAQQWGSSSNVQQWGSSSNIPQWGTPPNVQRGFSVGPEAETNMNNQQRDSLEAEGRISANLHMRVSPEFGFTNYSSEAQIPRSRRRGGLFNIWGKKQGPNLNESHQSESEDED</sequence>
<protein>
    <submittedName>
        <fullName evidence="2">Uncharacterized protein</fullName>
    </submittedName>
</protein>
<evidence type="ECO:0000256" key="1">
    <source>
        <dbReference type="SAM" id="MobiDB-lite"/>
    </source>
</evidence>
<feature type="region of interest" description="Disordered" evidence="1">
    <location>
        <begin position="274"/>
        <end position="298"/>
    </location>
</feature>
<feature type="compositionally biased region" description="Low complexity" evidence="1">
    <location>
        <begin position="188"/>
        <end position="204"/>
    </location>
</feature>
<keyword evidence="3" id="KW-1185">Reference proteome</keyword>
<evidence type="ECO:0000313" key="3">
    <source>
        <dbReference type="Proteomes" id="UP000011750"/>
    </source>
</evidence>
<dbReference type="Proteomes" id="UP000011750">
    <property type="component" value="Chromosome A02"/>
</dbReference>
<feature type="region of interest" description="Disordered" evidence="1">
    <location>
        <begin position="58"/>
        <end position="232"/>
    </location>
</feature>
<dbReference type="HOGENOM" id="CLU_934924_0_0_1"/>
<name>M4DVM1_BRACM</name>
<reference evidence="2 3" key="1">
    <citation type="journal article" date="2011" name="Nat. Genet.">
        <title>The genome of the mesopolyploid crop species Brassica rapa.</title>
        <authorList>
            <consortium name="Brassica rapa Genome Sequencing Project Consortium"/>
            <person name="Wang X."/>
            <person name="Wang H."/>
            <person name="Wang J."/>
            <person name="Sun R."/>
            <person name="Wu J."/>
            <person name="Liu S."/>
            <person name="Bai Y."/>
            <person name="Mun J.H."/>
            <person name="Bancroft I."/>
            <person name="Cheng F."/>
            <person name="Huang S."/>
            <person name="Li X."/>
            <person name="Hua W."/>
            <person name="Wang J."/>
            <person name="Wang X."/>
            <person name="Freeling M."/>
            <person name="Pires J.C."/>
            <person name="Paterson A.H."/>
            <person name="Chalhoub B."/>
            <person name="Wang B."/>
            <person name="Hayward A."/>
            <person name="Sharpe A.G."/>
            <person name="Park B.S."/>
            <person name="Weisshaar B."/>
            <person name="Liu B."/>
            <person name="Li B."/>
            <person name="Liu B."/>
            <person name="Tong C."/>
            <person name="Song C."/>
            <person name="Duran C."/>
            <person name="Peng C."/>
            <person name="Geng C."/>
            <person name="Koh C."/>
            <person name="Lin C."/>
            <person name="Edwards D."/>
            <person name="Mu D."/>
            <person name="Shen D."/>
            <person name="Soumpourou E."/>
            <person name="Li F."/>
            <person name="Fraser F."/>
            <person name="Conant G."/>
            <person name="Lassalle G."/>
            <person name="King G.J."/>
            <person name="Bonnema G."/>
            <person name="Tang H."/>
            <person name="Wang H."/>
            <person name="Belcram H."/>
            <person name="Zhou H."/>
            <person name="Hirakawa H."/>
            <person name="Abe H."/>
            <person name="Guo H."/>
            <person name="Wang H."/>
            <person name="Jin H."/>
            <person name="Parkin I.A."/>
            <person name="Batley J."/>
            <person name="Kim J.S."/>
            <person name="Just J."/>
            <person name="Li J."/>
            <person name="Xu J."/>
            <person name="Deng J."/>
            <person name="Kim J.A."/>
            <person name="Li J."/>
            <person name="Yu J."/>
            <person name="Meng J."/>
            <person name="Wang J."/>
            <person name="Min J."/>
            <person name="Poulain J."/>
            <person name="Wang J."/>
            <person name="Hatakeyama K."/>
            <person name="Wu K."/>
            <person name="Wang L."/>
            <person name="Fang L."/>
            <person name="Trick M."/>
            <person name="Links M.G."/>
            <person name="Zhao M."/>
            <person name="Jin M."/>
            <person name="Ramchiary N."/>
            <person name="Drou N."/>
            <person name="Berkman P.J."/>
            <person name="Cai Q."/>
            <person name="Huang Q."/>
            <person name="Li R."/>
            <person name="Tabata S."/>
            <person name="Cheng S."/>
            <person name="Zhang S."/>
            <person name="Zhang S."/>
            <person name="Huang S."/>
            <person name="Sato S."/>
            <person name="Sun S."/>
            <person name="Kwon S.J."/>
            <person name="Choi S.R."/>
            <person name="Lee T.H."/>
            <person name="Fan W."/>
            <person name="Zhao X."/>
            <person name="Tan X."/>
            <person name="Xu X."/>
            <person name="Wang Y."/>
            <person name="Qiu Y."/>
            <person name="Yin Y."/>
            <person name="Li Y."/>
            <person name="Du Y."/>
            <person name="Liao Y."/>
            <person name="Lim Y."/>
            <person name="Narusaka Y."/>
            <person name="Wang Y."/>
            <person name="Wang Z."/>
            <person name="Li Z."/>
            <person name="Wang Z."/>
            <person name="Xiong Z."/>
            <person name="Zhang Z."/>
        </authorList>
    </citation>
    <scope>NUCLEOTIDE SEQUENCE [LARGE SCALE GENOMIC DNA]</scope>
    <source>
        <strain evidence="2 3">cv. Chiifu-401-42</strain>
    </source>
</reference>
<feature type="compositionally biased region" description="Polar residues" evidence="1">
    <location>
        <begin position="96"/>
        <end position="118"/>
    </location>
</feature>
<feature type="compositionally biased region" description="Polar residues" evidence="1">
    <location>
        <begin position="167"/>
        <end position="187"/>
    </location>
</feature>
<accession>M4DVM1</accession>
<feature type="compositionally biased region" description="Low complexity" evidence="1">
    <location>
        <begin position="64"/>
        <end position="85"/>
    </location>
</feature>
<organism evidence="2 3">
    <name type="scientific">Brassica campestris</name>
    <name type="common">Field mustard</name>
    <dbReference type="NCBI Taxonomy" id="3711"/>
    <lineage>
        <taxon>Eukaryota</taxon>
        <taxon>Viridiplantae</taxon>
        <taxon>Streptophyta</taxon>
        <taxon>Embryophyta</taxon>
        <taxon>Tracheophyta</taxon>
        <taxon>Spermatophyta</taxon>
        <taxon>Magnoliopsida</taxon>
        <taxon>eudicotyledons</taxon>
        <taxon>Gunneridae</taxon>
        <taxon>Pentapetalae</taxon>
        <taxon>rosids</taxon>
        <taxon>malvids</taxon>
        <taxon>Brassicales</taxon>
        <taxon>Brassicaceae</taxon>
        <taxon>Brassiceae</taxon>
        <taxon>Brassica</taxon>
    </lineage>
</organism>
<dbReference type="EnsemblPlants" id="Bra020565.1">
    <property type="protein sequence ID" value="Bra020565.1-P"/>
    <property type="gene ID" value="Bra020565"/>
</dbReference>
<dbReference type="AlphaFoldDB" id="M4DVM1"/>
<feature type="compositionally biased region" description="Low complexity" evidence="1">
    <location>
        <begin position="145"/>
        <end position="160"/>
    </location>
</feature>
<dbReference type="InParanoid" id="M4DVM1"/>
<proteinExistence type="predicted"/>
<reference evidence="2 3" key="2">
    <citation type="journal article" date="2018" name="Hortic Res">
        <title>Improved Brassica rapa reference genome by single-molecule sequencing and chromosome conformation capture technologies.</title>
        <authorList>
            <person name="Zhang L."/>
            <person name="Cai X."/>
            <person name="Wu J."/>
            <person name="Liu M."/>
            <person name="Grob S."/>
            <person name="Cheng F."/>
            <person name="Liang J."/>
            <person name="Cai C."/>
            <person name="Liu Z."/>
            <person name="Liu B."/>
            <person name="Wang F."/>
            <person name="Li S."/>
            <person name="Liu F."/>
            <person name="Li X."/>
            <person name="Cheng L."/>
            <person name="Yang W."/>
            <person name="Li M.H."/>
            <person name="Grossniklaus U."/>
            <person name="Zheng H."/>
            <person name="Wang X."/>
        </authorList>
    </citation>
    <scope>NUCLEOTIDE SEQUENCE [LARGE SCALE GENOMIC DNA]</scope>
    <source>
        <strain evidence="2 3">cv. Chiifu-401-42</strain>
    </source>
</reference>